<protein>
    <submittedName>
        <fullName evidence="2">Uncharacterized protein</fullName>
    </submittedName>
</protein>
<keyword evidence="3" id="KW-1185">Reference proteome</keyword>
<feature type="compositionally biased region" description="Polar residues" evidence="1">
    <location>
        <begin position="1"/>
        <end position="22"/>
    </location>
</feature>
<evidence type="ECO:0000256" key="1">
    <source>
        <dbReference type="SAM" id="MobiDB-lite"/>
    </source>
</evidence>
<organism evidence="2 3">
    <name type="scientific">Senna tora</name>
    <dbReference type="NCBI Taxonomy" id="362788"/>
    <lineage>
        <taxon>Eukaryota</taxon>
        <taxon>Viridiplantae</taxon>
        <taxon>Streptophyta</taxon>
        <taxon>Embryophyta</taxon>
        <taxon>Tracheophyta</taxon>
        <taxon>Spermatophyta</taxon>
        <taxon>Magnoliopsida</taxon>
        <taxon>eudicotyledons</taxon>
        <taxon>Gunneridae</taxon>
        <taxon>Pentapetalae</taxon>
        <taxon>rosids</taxon>
        <taxon>fabids</taxon>
        <taxon>Fabales</taxon>
        <taxon>Fabaceae</taxon>
        <taxon>Caesalpinioideae</taxon>
        <taxon>Cassia clade</taxon>
        <taxon>Senna</taxon>
    </lineage>
</organism>
<sequence length="75" mass="8291">MAIIQQVTQTTGLTPDSGNHANPDQLRKAIPKPRARTLLFFFFYDFAAQRHDFTSSSSTVLLRLKLGHGFGAGVE</sequence>
<reference evidence="2" key="1">
    <citation type="submission" date="2020-09" db="EMBL/GenBank/DDBJ databases">
        <title>Genome-Enabled Discovery of Anthraquinone Biosynthesis in Senna tora.</title>
        <authorList>
            <person name="Kang S.-H."/>
            <person name="Pandey R.P."/>
            <person name="Lee C.-M."/>
            <person name="Sim J.-S."/>
            <person name="Jeong J.-T."/>
            <person name="Choi B.-S."/>
            <person name="Jung M."/>
            <person name="Ginzburg D."/>
            <person name="Zhao K."/>
            <person name="Won S.Y."/>
            <person name="Oh T.-J."/>
            <person name="Yu Y."/>
            <person name="Kim N.-H."/>
            <person name="Lee O.R."/>
            <person name="Lee T.-H."/>
            <person name="Bashyal P."/>
            <person name="Kim T.-S."/>
            <person name="Lee W.-H."/>
            <person name="Kawkins C."/>
            <person name="Kim C.-K."/>
            <person name="Kim J.S."/>
            <person name="Ahn B.O."/>
            <person name="Rhee S.Y."/>
            <person name="Sohng J.K."/>
        </authorList>
    </citation>
    <scope>NUCLEOTIDE SEQUENCE</scope>
    <source>
        <tissue evidence="2">Leaf</tissue>
    </source>
</reference>
<dbReference type="Proteomes" id="UP000634136">
    <property type="component" value="Unassembled WGS sequence"/>
</dbReference>
<accession>A0A834XFP5</accession>
<dbReference type="AlphaFoldDB" id="A0A834XFP5"/>
<evidence type="ECO:0000313" key="2">
    <source>
        <dbReference type="EMBL" id="KAF7844257.1"/>
    </source>
</evidence>
<proteinExistence type="predicted"/>
<feature type="region of interest" description="Disordered" evidence="1">
    <location>
        <begin position="1"/>
        <end position="23"/>
    </location>
</feature>
<dbReference type="EMBL" id="JAAIUW010000001">
    <property type="protein sequence ID" value="KAF7844257.1"/>
    <property type="molecule type" value="Genomic_DNA"/>
</dbReference>
<gene>
    <name evidence="2" type="ORF">G2W53_001162</name>
</gene>
<comment type="caution">
    <text evidence="2">The sequence shown here is derived from an EMBL/GenBank/DDBJ whole genome shotgun (WGS) entry which is preliminary data.</text>
</comment>
<evidence type="ECO:0000313" key="3">
    <source>
        <dbReference type="Proteomes" id="UP000634136"/>
    </source>
</evidence>
<name>A0A834XFP5_9FABA</name>